<protein>
    <submittedName>
        <fullName evidence="4">Pyridoxal-phosphate dependent enzyme</fullName>
    </submittedName>
</protein>
<evidence type="ECO:0000313" key="4">
    <source>
        <dbReference type="EMBL" id="MBI0319294.1"/>
    </source>
</evidence>
<organism evidence="4 5">
    <name type="scientific">Streptomyces javensis</name>
    <dbReference type="NCBI Taxonomy" id="114698"/>
    <lineage>
        <taxon>Bacteria</taxon>
        <taxon>Bacillati</taxon>
        <taxon>Actinomycetota</taxon>
        <taxon>Actinomycetes</taxon>
        <taxon>Kitasatosporales</taxon>
        <taxon>Streptomycetaceae</taxon>
        <taxon>Streptomyces</taxon>
        <taxon>Streptomyces violaceusniger group</taxon>
    </lineage>
</organism>
<evidence type="ECO:0000313" key="5">
    <source>
        <dbReference type="Proteomes" id="UP000638849"/>
    </source>
</evidence>
<feature type="domain" description="Tryptophan synthase beta chain-like PALP" evidence="3">
    <location>
        <begin position="5"/>
        <end position="95"/>
    </location>
</feature>
<reference evidence="4 5" key="1">
    <citation type="submission" date="2020-12" db="EMBL/GenBank/DDBJ databases">
        <authorList>
            <person name="Kusuma A.B."/>
            <person name="Nouioui I."/>
            <person name="Goodfellow M."/>
        </authorList>
    </citation>
    <scope>NUCLEOTIDE SEQUENCE [LARGE SCALE GENOMIC DNA]</scope>
    <source>
        <strain evidence="4 5">DSM 41764</strain>
    </source>
</reference>
<comment type="caution">
    <text evidence="4">The sequence shown here is derived from an EMBL/GenBank/DDBJ whole genome shotgun (WGS) entry which is preliminary data.</text>
</comment>
<dbReference type="SUPFAM" id="SSF53686">
    <property type="entry name" value="Tryptophan synthase beta subunit-like PLP-dependent enzymes"/>
    <property type="match status" value="1"/>
</dbReference>
<dbReference type="Gene3D" id="3.40.50.1100">
    <property type="match status" value="1"/>
</dbReference>
<proteinExistence type="predicted"/>
<dbReference type="InterPro" id="IPR036052">
    <property type="entry name" value="TrpB-like_PALP_sf"/>
</dbReference>
<dbReference type="Pfam" id="PF00291">
    <property type="entry name" value="PALP"/>
    <property type="match status" value="1"/>
</dbReference>
<evidence type="ECO:0000256" key="1">
    <source>
        <dbReference type="ARBA" id="ARBA00001933"/>
    </source>
</evidence>
<sequence length="109" mass="11329">AGTETPVPSLHAPTIAEGTAIREPVRFPEVLRAIRRSDGDMAAIPEDAIATAVRRLAAMGLYAEPTSATAAAAIEVFRDRGAIRPGETTVVLLTGSGLKATPTMTELFG</sequence>
<dbReference type="EMBL" id="JAEEAQ010000798">
    <property type="protein sequence ID" value="MBI0319294.1"/>
    <property type="molecule type" value="Genomic_DNA"/>
</dbReference>
<dbReference type="Proteomes" id="UP000638849">
    <property type="component" value="Unassembled WGS sequence"/>
</dbReference>
<keyword evidence="2" id="KW-0663">Pyridoxal phosphate</keyword>
<keyword evidence="5" id="KW-1185">Reference proteome</keyword>
<name>A0ABS0RPE0_9ACTN</name>
<dbReference type="RefSeq" id="WP_198281789.1">
    <property type="nucleotide sequence ID" value="NZ_JAEEAQ010000798.1"/>
</dbReference>
<evidence type="ECO:0000259" key="3">
    <source>
        <dbReference type="Pfam" id="PF00291"/>
    </source>
</evidence>
<accession>A0ABS0RPE0</accession>
<evidence type="ECO:0000256" key="2">
    <source>
        <dbReference type="ARBA" id="ARBA00022898"/>
    </source>
</evidence>
<feature type="non-terminal residue" evidence="4">
    <location>
        <position position="1"/>
    </location>
</feature>
<dbReference type="InterPro" id="IPR001926">
    <property type="entry name" value="TrpB-like_PALP"/>
</dbReference>
<comment type="cofactor">
    <cofactor evidence="1">
        <name>pyridoxal 5'-phosphate</name>
        <dbReference type="ChEBI" id="CHEBI:597326"/>
    </cofactor>
</comment>
<gene>
    <name evidence="4" type="ORF">JBF12_41255</name>
</gene>